<protein>
    <submittedName>
        <fullName evidence="1">Uncharacterized protein</fullName>
    </submittedName>
</protein>
<sequence>MASKLTSSIV</sequence>
<reference evidence="1" key="2">
    <citation type="journal article" date="2015" name="Data Brief">
        <title>Shoot transcriptome of the giant reed, Arundo donax.</title>
        <authorList>
            <person name="Barrero R.A."/>
            <person name="Guerrero F.D."/>
            <person name="Moolhuijzen P."/>
            <person name="Goolsby J.A."/>
            <person name="Tidwell J."/>
            <person name="Bellgard S.E."/>
            <person name="Bellgard M.I."/>
        </authorList>
    </citation>
    <scope>NUCLEOTIDE SEQUENCE</scope>
    <source>
        <tissue evidence="1">Shoot tissue taken approximately 20 cm above the soil surface</tissue>
    </source>
</reference>
<name>A0A0A9C4M0_ARUDO</name>
<reference evidence="1" key="1">
    <citation type="submission" date="2014-09" db="EMBL/GenBank/DDBJ databases">
        <authorList>
            <person name="Magalhaes I.L.F."/>
            <person name="Oliveira U."/>
            <person name="Santos F.R."/>
            <person name="Vidigal T.H.D.A."/>
            <person name="Brescovit A.D."/>
            <person name="Santos A.J."/>
        </authorList>
    </citation>
    <scope>NUCLEOTIDE SEQUENCE</scope>
    <source>
        <tissue evidence="1">Shoot tissue taken approximately 20 cm above the soil surface</tissue>
    </source>
</reference>
<organism evidence="1">
    <name type="scientific">Arundo donax</name>
    <name type="common">Giant reed</name>
    <name type="synonym">Donax arundinaceus</name>
    <dbReference type="NCBI Taxonomy" id="35708"/>
    <lineage>
        <taxon>Eukaryota</taxon>
        <taxon>Viridiplantae</taxon>
        <taxon>Streptophyta</taxon>
        <taxon>Embryophyta</taxon>
        <taxon>Tracheophyta</taxon>
        <taxon>Spermatophyta</taxon>
        <taxon>Magnoliopsida</taxon>
        <taxon>Liliopsida</taxon>
        <taxon>Poales</taxon>
        <taxon>Poaceae</taxon>
        <taxon>PACMAD clade</taxon>
        <taxon>Arundinoideae</taxon>
        <taxon>Arundineae</taxon>
        <taxon>Arundo</taxon>
    </lineage>
</organism>
<dbReference type="EMBL" id="GBRH01226666">
    <property type="protein sequence ID" value="JAD71229.1"/>
    <property type="molecule type" value="Transcribed_RNA"/>
</dbReference>
<proteinExistence type="predicted"/>
<evidence type="ECO:0000313" key="1">
    <source>
        <dbReference type="EMBL" id="JAD71229.1"/>
    </source>
</evidence>
<accession>A0A0A9C4M0</accession>